<dbReference type="RefSeq" id="WP_127742629.1">
    <property type="nucleotide sequence ID" value="NZ_SACN01000001.1"/>
</dbReference>
<comment type="caution">
    <text evidence="5">The sequence shown here is derived from an EMBL/GenBank/DDBJ whole genome shotgun (WGS) entry which is preliminary data.</text>
</comment>
<dbReference type="GO" id="GO:0003676">
    <property type="term" value="F:nucleic acid binding"/>
    <property type="evidence" value="ECO:0007669"/>
    <property type="project" value="InterPro"/>
</dbReference>
<dbReference type="Pfam" id="PF08797">
    <property type="entry name" value="HIRAN"/>
    <property type="match status" value="1"/>
</dbReference>
<dbReference type="Proteomes" id="UP000282971">
    <property type="component" value="Unassembled WGS sequence"/>
</dbReference>
<dbReference type="InterPro" id="IPR014905">
    <property type="entry name" value="HIRAN"/>
</dbReference>
<evidence type="ECO:0000256" key="3">
    <source>
        <dbReference type="SAM" id="MobiDB-lite"/>
    </source>
</evidence>
<reference evidence="5 6" key="1">
    <citation type="submission" date="2019-01" db="EMBL/GenBank/DDBJ databases">
        <authorList>
            <person name="Chen W.-M."/>
        </authorList>
    </citation>
    <scope>NUCLEOTIDE SEQUENCE [LARGE SCALE GENOMIC DNA]</scope>
    <source>
        <strain evidence="5 6">CCP-7</strain>
    </source>
</reference>
<dbReference type="GO" id="GO:0016818">
    <property type="term" value="F:hydrolase activity, acting on acid anhydrides, in phosphorus-containing anhydrides"/>
    <property type="evidence" value="ECO:0007669"/>
    <property type="project" value="InterPro"/>
</dbReference>
<dbReference type="GO" id="GO:0008270">
    <property type="term" value="F:zinc ion binding"/>
    <property type="evidence" value="ECO:0007669"/>
    <property type="project" value="InterPro"/>
</dbReference>
<keyword evidence="6" id="KW-1185">Reference proteome</keyword>
<dbReference type="OrthoDB" id="7432909at2"/>
<evidence type="ECO:0000256" key="1">
    <source>
        <dbReference type="ARBA" id="ARBA00022723"/>
    </source>
</evidence>
<feature type="domain" description="HIRAN" evidence="4">
    <location>
        <begin position="32"/>
        <end position="96"/>
    </location>
</feature>
<accession>A0A437M817</accession>
<feature type="region of interest" description="Disordered" evidence="3">
    <location>
        <begin position="105"/>
        <end position="141"/>
    </location>
</feature>
<name>A0A437M817_9SPHN</name>
<keyword evidence="2" id="KW-0378">Hydrolase</keyword>
<keyword evidence="1" id="KW-0479">Metal-binding</keyword>
<sequence>MPLRTLSLDVVGADHPNRRPSKQGKIPRRYEIQLCEPGEPVHLELEPDNPVDPNAVRVLSARNIQIGYIRHERSMLISGYIRDALEIVGIFQRATEWGAIIRISTDGSVPDLPPPPPPRAAESRAYVDDDPGFYPDEEWPD</sequence>
<evidence type="ECO:0000259" key="4">
    <source>
        <dbReference type="Pfam" id="PF08797"/>
    </source>
</evidence>
<organism evidence="5 6">
    <name type="scientific">Sphingomonas crocodyli</name>
    <dbReference type="NCBI Taxonomy" id="1979270"/>
    <lineage>
        <taxon>Bacteria</taxon>
        <taxon>Pseudomonadati</taxon>
        <taxon>Pseudomonadota</taxon>
        <taxon>Alphaproteobacteria</taxon>
        <taxon>Sphingomonadales</taxon>
        <taxon>Sphingomonadaceae</taxon>
        <taxon>Sphingomonas</taxon>
    </lineage>
</organism>
<dbReference type="AlphaFoldDB" id="A0A437M817"/>
<gene>
    <name evidence="5" type="ORF">EOD43_07630</name>
</gene>
<proteinExistence type="predicted"/>
<protein>
    <recommendedName>
        <fullName evidence="4">HIRAN domain-containing protein</fullName>
    </recommendedName>
</protein>
<dbReference type="EMBL" id="SACN01000001">
    <property type="protein sequence ID" value="RVT93727.1"/>
    <property type="molecule type" value="Genomic_DNA"/>
</dbReference>
<dbReference type="Gene3D" id="3.30.70.2330">
    <property type="match status" value="1"/>
</dbReference>
<evidence type="ECO:0000313" key="6">
    <source>
        <dbReference type="Proteomes" id="UP000282971"/>
    </source>
</evidence>
<feature type="compositionally biased region" description="Acidic residues" evidence="3">
    <location>
        <begin position="128"/>
        <end position="141"/>
    </location>
</feature>
<evidence type="ECO:0000313" key="5">
    <source>
        <dbReference type="EMBL" id="RVT93727.1"/>
    </source>
</evidence>
<evidence type="ECO:0000256" key="2">
    <source>
        <dbReference type="ARBA" id="ARBA00022801"/>
    </source>
</evidence>